<evidence type="ECO:0000313" key="2">
    <source>
        <dbReference type="EMBL" id="KAH9594467.1"/>
    </source>
</evidence>
<feature type="region of interest" description="Disordered" evidence="1">
    <location>
        <begin position="112"/>
        <end position="131"/>
    </location>
</feature>
<organism evidence="2 3">
    <name type="scientific">Schistosoma haematobium</name>
    <name type="common">Blood fluke</name>
    <dbReference type="NCBI Taxonomy" id="6185"/>
    <lineage>
        <taxon>Eukaryota</taxon>
        <taxon>Metazoa</taxon>
        <taxon>Spiralia</taxon>
        <taxon>Lophotrochozoa</taxon>
        <taxon>Platyhelminthes</taxon>
        <taxon>Trematoda</taxon>
        <taxon>Digenea</taxon>
        <taxon>Strigeidida</taxon>
        <taxon>Schistosomatoidea</taxon>
        <taxon>Schistosomatidae</taxon>
        <taxon>Schistosoma</taxon>
    </lineage>
</organism>
<evidence type="ECO:0000313" key="3">
    <source>
        <dbReference type="Proteomes" id="UP000471633"/>
    </source>
</evidence>
<sequence length="131" mass="15010">MISTSDSITNQDNINNHSINIQNKQSDIDQSRNRDPKYETINQLAKDTLNIDLPESQNSTNRALFVFSKNNLIRKAARSIIEWGYPFSLIINNKESDFSSETTMNDLKYVCNNNNNDKDNNNSNDNKHILG</sequence>
<accession>A0A922S5E3</accession>
<comment type="caution">
    <text evidence="2">The sequence shown here is derived from an EMBL/GenBank/DDBJ whole genome shotgun (WGS) entry which is preliminary data.</text>
</comment>
<feature type="compositionally biased region" description="Basic and acidic residues" evidence="1">
    <location>
        <begin position="26"/>
        <end position="37"/>
    </location>
</feature>
<feature type="region of interest" description="Disordered" evidence="1">
    <location>
        <begin position="1"/>
        <end position="37"/>
    </location>
</feature>
<keyword evidence="3" id="KW-1185">Reference proteome</keyword>
<dbReference type="AlphaFoldDB" id="A0A922S5E3"/>
<protein>
    <submittedName>
        <fullName evidence="2">Voltage-dependent N-type calcium channel subunit alpha-1B</fullName>
    </submittedName>
</protein>
<reference evidence="2" key="1">
    <citation type="journal article" date="2012" name="Nat. Genet.">
        <title>Whole-genome sequence of Schistosoma haematobium.</title>
        <authorList>
            <person name="Young N.D."/>
            <person name="Jex A.R."/>
            <person name="Li B."/>
            <person name="Liu S."/>
            <person name="Yang L."/>
            <person name="Xiong Z."/>
            <person name="Li Y."/>
            <person name="Cantacessi C."/>
            <person name="Hall R.S."/>
            <person name="Xu X."/>
            <person name="Chen F."/>
            <person name="Wu X."/>
            <person name="Zerlotini A."/>
            <person name="Oliveira G."/>
            <person name="Hofmann A."/>
            <person name="Zhang G."/>
            <person name="Fang X."/>
            <person name="Kang Y."/>
            <person name="Campbell B.E."/>
            <person name="Loukas A."/>
            <person name="Ranganathan S."/>
            <person name="Rollinson D."/>
            <person name="Rinaldi G."/>
            <person name="Brindley P.J."/>
            <person name="Yang H."/>
            <person name="Wang J."/>
            <person name="Wang J."/>
            <person name="Gasser R.B."/>
        </authorList>
    </citation>
    <scope>NUCLEOTIDE SEQUENCE</scope>
</reference>
<dbReference type="Proteomes" id="UP000471633">
    <property type="component" value="Unassembled WGS sequence"/>
</dbReference>
<name>A0A922S5E3_SCHHA</name>
<dbReference type="CTD" id="24587873"/>
<dbReference type="EMBL" id="AMPZ03000001">
    <property type="protein sequence ID" value="KAH9594467.1"/>
    <property type="molecule type" value="Genomic_DNA"/>
</dbReference>
<proteinExistence type="predicted"/>
<reference evidence="2" key="3">
    <citation type="submission" date="2021-06" db="EMBL/GenBank/DDBJ databases">
        <title>Chromosome-level genome assembly for S. haematobium.</title>
        <authorList>
            <person name="Stroehlein A.J."/>
        </authorList>
    </citation>
    <scope>NUCLEOTIDE SEQUENCE</scope>
</reference>
<feature type="compositionally biased region" description="Basic and acidic residues" evidence="1">
    <location>
        <begin position="116"/>
        <end position="131"/>
    </location>
</feature>
<dbReference type="GeneID" id="24587873"/>
<reference evidence="2" key="4">
    <citation type="journal article" date="2022" name="PLoS Pathog.">
        <title>Chromosome-level genome of Schistosoma haematobium underpins genome-wide explorations of molecular variation.</title>
        <authorList>
            <person name="Stroehlein A.J."/>
            <person name="Korhonen P.K."/>
            <person name="Lee V.V."/>
            <person name="Ralph S.A."/>
            <person name="Mentink-Kane M."/>
            <person name="You H."/>
            <person name="McManus D.P."/>
            <person name="Tchuente L.T."/>
            <person name="Stothard J.R."/>
            <person name="Kaur P."/>
            <person name="Dudchenko O."/>
            <person name="Aiden E.L."/>
            <person name="Yang B."/>
            <person name="Yang H."/>
            <person name="Emery A.M."/>
            <person name="Webster B.L."/>
            <person name="Brindley P.J."/>
            <person name="Rollinson D."/>
            <person name="Chang B.C.H."/>
            <person name="Gasser R.B."/>
            <person name="Young N.D."/>
        </authorList>
    </citation>
    <scope>NUCLEOTIDE SEQUENCE</scope>
</reference>
<dbReference type="RefSeq" id="XP_051073569.1">
    <property type="nucleotide sequence ID" value="XM_051218422.1"/>
</dbReference>
<feature type="compositionally biased region" description="Polar residues" evidence="1">
    <location>
        <begin position="1"/>
        <end position="25"/>
    </location>
</feature>
<dbReference type="KEGG" id="shx:MS3_00010086"/>
<gene>
    <name evidence="2" type="primary">CACNA1B_2</name>
    <name evidence="2" type="ORF">MS3_00010086</name>
</gene>
<evidence type="ECO:0000256" key="1">
    <source>
        <dbReference type="SAM" id="MobiDB-lite"/>
    </source>
</evidence>
<reference evidence="2" key="2">
    <citation type="journal article" date="2019" name="Gigascience">
        <title>High-quality Schistosoma haematobium genome achieved by single-molecule and long-range sequencing.</title>
        <authorList>
            <person name="Stroehlein A.J."/>
            <person name="Korhonen P.K."/>
            <person name="Chong T.M."/>
            <person name="Lim Y.L."/>
            <person name="Chan K.G."/>
            <person name="Webster B."/>
            <person name="Rollinson D."/>
            <person name="Brindley P.J."/>
            <person name="Gasser R.B."/>
            <person name="Young N.D."/>
        </authorList>
    </citation>
    <scope>NUCLEOTIDE SEQUENCE</scope>
</reference>